<reference evidence="3 4" key="1">
    <citation type="journal article" date="2014" name="Agronomy (Basel)">
        <title>A Draft Genome Sequence for Ensete ventricosum, the Drought-Tolerant Tree Against Hunger.</title>
        <authorList>
            <person name="Harrison J."/>
            <person name="Moore K.A."/>
            <person name="Paszkiewicz K."/>
            <person name="Jones T."/>
            <person name="Grant M."/>
            <person name="Ambacheew D."/>
            <person name="Muzemil S."/>
            <person name="Studholme D.J."/>
        </authorList>
    </citation>
    <scope>NUCLEOTIDE SEQUENCE [LARGE SCALE GENOMIC DNA]</scope>
</reference>
<dbReference type="Pfam" id="PF03732">
    <property type="entry name" value="Retrotrans_gag"/>
    <property type="match status" value="1"/>
</dbReference>
<comment type="caution">
    <text evidence="3">The sequence shown here is derived from an EMBL/GenBank/DDBJ whole genome shotgun (WGS) entry which is preliminary data.</text>
</comment>
<dbReference type="Proteomes" id="UP000287651">
    <property type="component" value="Unassembled WGS sequence"/>
</dbReference>
<dbReference type="EMBL" id="AMZH03004314">
    <property type="protein sequence ID" value="RRT69525.1"/>
    <property type="molecule type" value="Genomic_DNA"/>
</dbReference>
<dbReference type="PANTHER" id="PTHR33223">
    <property type="entry name" value="CCHC-TYPE DOMAIN-CONTAINING PROTEIN"/>
    <property type="match status" value="1"/>
</dbReference>
<evidence type="ECO:0000259" key="2">
    <source>
        <dbReference type="Pfam" id="PF03732"/>
    </source>
</evidence>
<dbReference type="AlphaFoldDB" id="A0A426ZZX6"/>
<feature type="domain" description="Retrotransposon gag" evidence="2">
    <location>
        <begin position="36"/>
        <end position="109"/>
    </location>
</feature>
<feature type="region of interest" description="Disordered" evidence="1">
    <location>
        <begin position="112"/>
        <end position="145"/>
    </location>
</feature>
<evidence type="ECO:0000313" key="4">
    <source>
        <dbReference type="Proteomes" id="UP000287651"/>
    </source>
</evidence>
<organism evidence="3 4">
    <name type="scientific">Ensete ventricosum</name>
    <name type="common">Abyssinian banana</name>
    <name type="synonym">Musa ensete</name>
    <dbReference type="NCBI Taxonomy" id="4639"/>
    <lineage>
        <taxon>Eukaryota</taxon>
        <taxon>Viridiplantae</taxon>
        <taxon>Streptophyta</taxon>
        <taxon>Embryophyta</taxon>
        <taxon>Tracheophyta</taxon>
        <taxon>Spermatophyta</taxon>
        <taxon>Magnoliopsida</taxon>
        <taxon>Liliopsida</taxon>
        <taxon>Zingiberales</taxon>
        <taxon>Musaceae</taxon>
        <taxon>Ensete</taxon>
    </lineage>
</organism>
<gene>
    <name evidence="3" type="ORF">B296_00008973</name>
</gene>
<name>A0A426ZZX6_ENSVE</name>
<evidence type="ECO:0000313" key="3">
    <source>
        <dbReference type="EMBL" id="RRT69525.1"/>
    </source>
</evidence>
<dbReference type="PANTHER" id="PTHR33223:SF10">
    <property type="entry name" value="AMINOTRANSFERASE-LIKE PLANT MOBILE DOMAIN-CONTAINING PROTEIN"/>
    <property type="match status" value="1"/>
</dbReference>
<evidence type="ECO:0000256" key="1">
    <source>
        <dbReference type="SAM" id="MobiDB-lite"/>
    </source>
</evidence>
<sequence length="145" mass="16245">MLEAYNDSSDPTEHVVVFHAQMTLYGTSDSIICWAFPTTLRGIARGWYNRLPPSSIHSFDQLVREFEGNFLSSIRPKPTVASLLGMKQKKEEHLSQYLARFTDEIKNAPGLSPLGAHPLGSQGGGWREMSRPFPDRPMFHSTPLG</sequence>
<proteinExistence type="predicted"/>
<accession>A0A426ZZX6</accession>
<protein>
    <recommendedName>
        <fullName evidence="2">Retrotransposon gag domain-containing protein</fullName>
    </recommendedName>
</protein>
<dbReference type="InterPro" id="IPR005162">
    <property type="entry name" value="Retrotrans_gag_dom"/>
</dbReference>
<feature type="compositionally biased region" description="Basic and acidic residues" evidence="1">
    <location>
        <begin position="128"/>
        <end position="138"/>
    </location>
</feature>